<proteinExistence type="predicted"/>
<name>A0A1I4WS62_9PROT</name>
<dbReference type="EMBL" id="FOUB01000117">
    <property type="protein sequence ID" value="SFN16006.1"/>
    <property type="molecule type" value="Genomic_DNA"/>
</dbReference>
<accession>A0A1I4WS62</accession>
<dbReference type="AlphaFoldDB" id="A0A1I4WS62"/>
<sequence length="52" mass="5659">MDNVTKIANKYQALSARLDEATLRLRAAVEARDLSRGGVSIVQSSGDFPHDD</sequence>
<dbReference type="Proteomes" id="UP000183287">
    <property type="component" value="Unassembled WGS sequence"/>
</dbReference>
<organism evidence="1 2">
    <name type="scientific">Nitrosomonas communis</name>
    <dbReference type="NCBI Taxonomy" id="44574"/>
    <lineage>
        <taxon>Bacteria</taxon>
        <taxon>Pseudomonadati</taxon>
        <taxon>Pseudomonadota</taxon>
        <taxon>Betaproteobacteria</taxon>
        <taxon>Nitrosomonadales</taxon>
        <taxon>Nitrosomonadaceae</taxon>
        <taxon>Nitrosomonas</taxon>
    </lineage>
</organism>
<evidence type="ECO:0000313" key="1">
    <source>
        <dbReference type="EMBL" id="SFN16006.1"/>
    </source>
</evidence>
<reference evidence="2" key="1">
    <citation type="submission" date="2016-10" db="EMBL/GenBank/DDBJ databases">
        <authorList>
            <person name="Varghese N."/>
            <person name="Submissions S."/>
        </authorList>
    </citation>
    <scope>NUCLEOTIDE SEQUENCE [LARGE SCALE GENOMIC DNA]</scope>
    <source>
        <strain evidence="2">Nm44</strain>
    </source>
</reference>
<gene>
    <name evidence="1" type="ORF">SAMN05421863_11174</name>
</gene>
<protein>
    <submittedName>
        <fullName evidence="1">Uncharacterized protein</fullName>
    </submittedName>
</protein>
<keyword evidence="2" id="KW-1185">Reference proteome</keyword>
<evidence type="ECO:0000313" key="2">
    <source>
        <dbReference type="Proteomes" id="UP000183287"/>
    </source>
</evidence>